<proteinExistence type="predicted"/>
<dbReference type="InterPro" id="IPR051704">
    <property type="entry name" value="FAD_aromatic-hydroxylase"/>
</dbReference>
<gene>
    <name evidence="2" type="ORF">PROFUN_07105</name>
</gene>
<dbReference type="InterPro" id="IPR036188">
    <property type="entry name" value="FAD/NAD-bd_sf"/>
</dbReference>
<sequence length="416" mass="46797">MNDRSTALPILIAGAGIAGPALAFWLNRAGLKSVVVERSDGIRMAGQQVDLKGPGPVIARMMGMEETIKQKTVPEKGVTIEDDDRVEWARFASNPDAPILTEEIEILRSDLSQLLYDETRPYTEYIFGDYIDHMEETADRVTVHFHSGTTRDFLLVVGADGIGSRTRRMTFGWNDPSYRSLNQYLFYFTVPGYEFAEDYWGTIHHATNGRVSLARLDGKGNTRMCLSIRPSDPSEIDNWSKEEDQRALMRRLFGDIRWLLPTVIEKSKDSTDFYSDQVAQIKMDKWSNGRVVLLGDAAWAPSSGTGTSLGLLGAYVLAGELSSHTDHTIAFESYEQKMRPNIEPAQNLVGTILPDLFSPKSWAGVMMFRYITYALDKSGLAYLIVKLIGLGYRDKKEVTIPEVYFQLLPPNERLKE</sequence>
<protein>
    <submittedName>
        <fullName evidence="2">Oxidoreductase</fullName>
    </submittedName>
</protein>
<dbReference type="InterPro" id="IPR002938">
    <property type="entry name" value="FAD-bd"/>
</dbReference>
<evidence type="ECO:0000259" key="1">
    <source>
        <dbReference type="Pfam" id="PF01494"/>
    </source>
</evidence>
<dbReference type="Pfam" id="PF01494">
    <property type="entry name" value="FAD_binding_3"/>
    <property type="match status" value="1"/>
</dbReference>
<dbReference type="PANTHER" id="PTHR46865:SF2">
    <property type="entry name" value="MONOOXYGENASE"/>
    <property type="match status" value="1"/>
</dbReference>
<comment type="caution">
    <text evidence="2">The sequence shown here is derived from an EMBL/GenBank/DDBJ whole genome shotgun (WGS) entry which is preliminary data.</text>
</comment>
<evidence type="ECO:0000313" key="2">
    <source>
        <dbReference type="EMBL" id="PRP85158.1"/>
    </source>
</evidence>
<dbReference type="Proteomes" id="UP000241769">
    <property type="component" value="Unassembled WGS sequence"/>
</dbReference>
<dbReference type="AlphaFoldDB" id="A0A2P6NMN1"/>
<accession>A0A2P6NMN1</accession>
<dbReference type="GO" id="GO:0071949">
    <property type="term" value="F:FAD binding"/>
    <property type="evidence" value="ECO:0007669"/>
    <property type="project" value="InterPro"/>
</dbReference>
<name>A0A2P6NMN1_9EUKA</name>
<dbReference type="PANTHER" id="PTHR46865">
    <property type="entry name" value="OXIDOREDUCTASE-RELATED"/>
    <property type="match status" value="1"/>
</dbReference>
<dbReference type="STRING" id="1890364.A0A2P6NMN1"/>
<dbReference type="PRINTS" id="PR00420">
    <property type="entry name" value="RNGMNOXGNASE"/>
</dbReference>
<keyword evidence="3" id="KW-1185">Reference proteome</keyword>
<reference evidence="2 3" key="1">
    <citation type="journal article" date="2018" name="Genome Biol. Evol.">
        <title>Multiple Roots of Fruiting Body Formation in Amoebozoa.</title>
        <authorList>
            <person name="Hillmann F."/>
            <person name="Forbes G."/>
            <person name="Novohradska S."/>
            <person name="Ferling I."/>
            <person name="Riege K."/>
            <person name="Groth M."/>
            <person name="Westermann M."/>
            <person name="Marz M."/>
            <person name="Spaller T."/>
            <person name="Winckler T."/>
            <person name="Schaap P."/>
            <person name="Glockner G."/>
        </authorList>
    </citation>
    <scope>NUCLEOTIDE SEQUENCE [LARGE SCALE GENOMIC DNA]</scope>
    <source>
        <strain evidence="2 3">Jena</strain>
    </source>
</reference>
<organism evidence="2 3">
    <name type="scientific">Planoprotostelium fungivorum</name>
    <dbReference type="NCBI Taxonomy" id="1890364"/>
    <lineage>
        <taxon>Eukaryota</taxon>
        <taxon>Amoebozoa</taxon>
        <taxon>Evosea</taxon>
        <taxon>Variosea</taxon>
        <taxon>Cavosteliida</taxon>
        <taxon>Cavosteliaceae</taxon>
        <taxon>Planoprotostelium</taxon>
    </lineage>
</organism>
<evidence type="ECO:0000313" key="3">
    <source>
        <dbReference type="Proteomes" id="UP000241769"/>
    </source>
</evidence>
<dbReference type="InParanoid" id="A0A2P6NMN1"/>
<dbReference type="Gene3D" id="3.30.9.10">
    <property type="entry name" value="D-Amino Acid Oxidase, subunit A, domain 2"/>
    <property type="match status" value="1"/>
</dbReference>
<dbReference type="EMBL" id="MDYQ01000049">
    <property type="protein sequence ID" value="PRP85158.1"/>
    <property type="molecule type" value="Genomic_DNA"/>
</dbReference>
<dbReference type="Gene3D" id="3.50.50.60">
    <property type="entry name" value="FAD/NAD(P)-binding domain"/>
    <property type="match status" value="1"/>
</dbReference>
<feature type="domain" description="FAD-binding" evidence="1">
    <location>
        <begin position="9"/>
        <end position="336"/>
    </location>
</feature>
<dbReference type="SUPFAM" id="SSF51905">
    <property type="entry name" value="FAD/NAD(P)-binding domain"/>
    <property type="match status" value="1"/>
</dbReference>
<dbReference type="OrthoDB" id="655030at2759"/>